<organism evidence="2 3">
    <name type="scientific">Novosphingobium clariflavum</name>
    <dbReference type="NCBI Taxonomy" id="2029884"/>
    <lineage>
        <taxon>Bacteria</taxon>
        <taxon>Pseudomonadati</taxon>
        <taxon>Pseudomonadota</taxon>
        <taxon>Alphaproteobacteria</taxon>
        <taxon>Sphingomonadales</taxon>
        <taxon>Sphingomonadaceae</taxon>
        <taxon>Novosphingobium</taxon>
    </lineage>
</organism>
<accession>A0ABV6S4R0</accession>
<name>A0ABV6S4R0_9SPHN</name>
<reference evidence="2 3" key="1">
    <citation type="submission" date="2024-09" db="EMBL/GenBank/DDBJ databases">
        <authorList>
            <person name="Sun Q."/>
            <person name="Mori K."/>
        </authorList>
    </citation>
    <scope>NUCLEOTIDE SEQUENCE [LARGE SCALE GENOMIC DNA]</scope>
    <source>
        <strain evidence="2 3">CICC 11035S</strain>
    </source>
</reference>
<feature type="region of interest" description="Disordered" evidence="1">
    <location>
        <begin position="1"/>
        <end position="40"/>
    </location>
</feature>
<evidence type="ECO:0000256" key="1">
    <source>
        <dbReference type="SAM" id="MobiDB-lite"/>
    </source>
</evidence>
<dbReference type="InterPro" id="IPR018743">
    <property type="entry name" value="DUF2292"/>
</dbReference>
<evidence type="ECO:0000313" key="2">
    <source>
        <dbReference type="EMBL" id="MFC0684229.1"/>
    </source>
</evidence>
<feature type="compositionally biased region" description="Polar residues" evidence="1">
    <location>
        <begin position="1"/>
        <end position="31"/>
    </location>
</feature>
<dbReference type="EMBL" id="JBHLTM010000027">
    <property type="protein sequence ID" value="MFC0684229.1"/>
    <property type="molecule type" value="Genomic_DNA"/>
</dbReference>
<proteinExistence type="predicted"/>
<dbReference type="Pfam" id="PF10055">
    <property type="entry name" value="DUF2292"/>
    <property type="match status" value="1"/>
</dbReference>
<dbReference type="Proteomes" id="UP001589858">
    <property type="component" value="Unassembled WGS sequence"/>
</dbReference>
<keyword evidence="3" id="KW-1185">Reference proteome</keyword>
<evidence type="ECO:0000313" key="3">
    <source>
        <dbReference type="Proteomes" id="UP001589858"/>
    </source>
</evidence>
<comment type="caution">
    <text evidence="2">The sequence shown here is derived from an EMBL/GenBank/DDBJ whole genome shotgun (WGS) entry which is preliminary data.</text>
</comment>
<gene>
    <name evidence="2" type="ORF">ACFFF8_06450</name>
</gene>
<protein>
    <submittedName>
        <fullName evidence="2">YezD family protein</fullName>
    </submittedName>
</protein>
<dbReference type="RefSeq" id="WP_267219712.1">
    <property type="nucleotide sequence ID" value="NZ_JAPCWC010000004.1"/>
</dbReference>
<sequence length="79" mass="8504">MAQPSTDTQRSGSNLSRDTAHTGSAVQSHATQPHAGHAKPAPLQVVADALGRMRYGVIQMTVHDGKLVQLDITERKRFA</sequence>